<proteinExistence type="predicted"/>
<dbReference type="RefSeq" id="WP_096484693.1">
    <property type="nucleotide sequence ID" value="NZ_AP014809.1"/>
</dbReference>
<reference evidence="1 2" key="1">
    <citation type="journal article" date="2016" name="Genome Announc.">
        <title>Complete Genome Sequence of Methylobacterium populi P-1M, Isolated from Pink-Pigmented Household Biofilm.</title>
        <authorList>
            <person name="Morohoshi T."/>
            <person name="Ikeda T."/>
        </authorList>
    </citation>
    <scope>NUCLEOTIDE SEQUENCE [LARGE SCALE GENOMIC DNA]</scope>
    <source>
        <strain evidence="1 2">P-1M</strain>
    </source>
</reference>
<dbReference type="AlphaFoldDB" id="A0A160PFX7"/>
<evidence type="ECO:0000313" key="1">
    <source>
        <dbReference type="EMBL" id="BAU90340.1"/>
    </source>
</evidence>
<protein>
    <recommendedName>
        <fullName evidence="3">Flagellar protein FlaG</fullName>
    </recommendedName>
</protein>
<evidence type="ECO:0000313" key="2">
    <source>
        <dbReference type="Proteomes" id="UP000218288"/>
    </source>
</evidence>
<dbReference type="Proteomes" id="UP000218288">
    <property type="component" value="Chromosome"/>
</dbReference>
<dbReference type="InterPro" id="IPR035924">
    <property type="entry name" value="FlaG-like_sf"/>
</dbReference>
<dbReference type="Pfam" id="PF03646">
    <property type="entry name" value="FlaG"/>
    <property type="match status" value="1"/>
</dbReference>
<evidence type="ECO:0008006" key="3">
    <source>
        <dbReference type="Google" id="ProtNLM"/>
    </source>
</evidence>
<dbReference type="EMBL" id="AP014809">
    <property type="protein sequence ID" value="BAU90340.1"/>
    <property type="molecule type" value="Genomic_DNA"/>
</dbReference>
<dbReference type="SUPFAM" id="SSF160214">
    <property type="entry name" value="FlaG-like"/>
    <property type="match status" value="1"/>
</dbReference>
<dbReference type="OrthoDB" id="7996903at2"/>
<sequence length="115" mass="12516">MDTIRAAATTPPLSTTPVTPIRPVAETVRDQAPASRLLDPAVTIAVSPESTETKPTEPERRAYIRDAESESLVFRVTDPQTGDVVMQIPDEVILKARAYARETTPYPGERVAKTA</sequence>
<name>A0A160PFX7_9HYPH</name>
<dbReference type="InterPro" id="IPR005186">
    <property type="entry name" value="FlaG"/>
</dbReference>
<accession>A0A160PFX7</accession>
<gene>
    <name evidence="1" type="ORF">MPPM_1735</name>
</gene>
<organism evidence="1 2">
    <name type="scientific">Methylorubrum populi</name>
    <dbReference type="NCBI Taxonomy" id="223967"/>
    <lineage>
        <taxon>Bacteria</taxon>
        <taxon>Pseudomonadati</taxon>
        <taxon>Pseudomonadota</taxon>
        <taxon>Alphaproteobacteria</taxon>
        <taxon>Hyphomicrobiales</taxon>
        <taxon>Methylobacteriaceae</taxon>
        <taxon>Methylorubrum</taxon>
    </lineage>
</organism>